<name>A0A5K3ENN1_MESCO</name>
<evidence type="ECO:0000313" key="2">
    <source>
        <dbReference type="WBParaSite" id="MCU_001950-RB"/>
    </source>
</evidence>
<evidence type="ECO:0000256" key="1">
    <source>
        <dbReference type="SAM" id="MobiDB-lite"/>
    </source>
</evidence>
<dbReference type="AlphaFoldDB" id="A0A5K3ENN1"/>
<feature type="compositionally biased region" description="Basic and acidic residues" evidence="1">
    <location>
        <begin position="151"/>
        <end position="160"/>
    </location>
</feature>
<feature type="compositionally biased region" description="Acidic residues" evidence="1">
    <location>
        <begin position="139"/>
        <end position="150"/>
    </location>
</feature>
<sequence>MFSRSDCWMSTPERRSAARGGRTVGSECAHTAIREFCAGITSRPDSGFSDQNTPLSDTMAFSNVVRDPADTSLVDSMFQSSPAGFRPPIARSSNQESPKPWCPLFRLIEPQPMALRGATPIRTFRPRSAPLAVEGFSLPEEDEEEEEEEESRSGSDERPPEVAGAELPQTSTGHRDASPPPPAVFIPRDQRQARGCVQYESGFVVAGSNSKGSRKTCSPSRRVRLALHVRISPTAFELHRNSDQANCPVYCFWFRPSG</sequence>
<reference evidence="2" key="1">
    <citation type="submission" date="2019-11" db="UniProtKB">
        <authorList>
            <consortium name="WormBaseParasite"/>
        </authorList>
    </citation>
    <scope>IDENTIFICATION</scope>
</reference>
<feature type="region of interest" description="Disordered" evidence="1">
    <location>
        <begin position="1"/>
        <end position="24"/>
    </location>
</feature>
<feature type="region of interest" description="Disordered" evidence="1">
    <location>
        <begin position="135"/>
        <end position="186"/>
    </location>
</feature>
<proteinExistence type="predicted"/>
<dbReference type="WBParaSite" id="MCU_001950-RB">
    <property type="protein sequence ID" value="MCU_001950-RB"/>
    <property type="gene ID" value="MCU_001950"/>
</dbReference>
<organism evidence="2">
    <name type="scientific">Mesocestoides corti</name>
    <name type="common">Flatworm</name>
    <dbReference type="NCBI Taxonomy" id="53468"/>
    <lineage>
        <taxon>Eukaryota</taxon>
        <taxon>Metazoa</taxon>
        <taxon>Spiralia</taxon>
        <taxon>Lophotrochozoa</taxon>
        <taxon>Platyhelminthes</taxon>
        <taxon>Cestoda</taxon>
        <taxon>Eucestoda</taxon>
        <taxon>Cyclophyllidea</taxon>
        <taxon>Mesocestoididae</taxon>
        <taxon>Mesocestoides</taxon>
    </lineage>
</organism>
<protein>
    <submittedName>
        <fullName evidence="2">RING-type domain-containing protein</fullName>
    </submittedName>
</protein>
<accession>A0A5K3ENN1</accession>